<dbReference type="SMART" id="SM00245">
    <property type="entry name" value="TSPc"/>
    <property type="match status" value="1"/>
</dbReference>
<dbReference type="Gene3D" id="3.30.750.44">
    <property type="match status" value="1"/>
</dbReference>
<organism evidence="3 4">
    <name type="scientific">Aliiroseovarius halocynthiae</name>
    <dbReference type="NCBI Taxonomy" id="985055"/>
    <lineage>
        <taxon>Bacteria</taxon>
        <taxon>Pseudomonadati</taxon>
        <taxon>Pseudomonadota</taxon>
        <taxon>Alphaproteobacteria</taxon>
        <taxon>Rhodobacterales</taxon>
        <taxon>Paracoccaceae</taxon>
        <taxon>Aliiroseovarius</taxon>
    </lineage>
</organism>
<keyword evidence="4" id="KW-1185">Reference proteome</keyword>
<dbReference type="Proteomes" id="UP000315816">
    <property type="component" value="Unassembled WGS sequence"/>
</dbReference>
<sequence>MSMKHGLVVLATALPGLAFAQDGVWQSIGYGMYMTKTQDYVQFDQVSAGGCVELGTSSLEAVQDGHLHGALELSGMGWFGDAFEFELIPRGNDLALEIGKLSDITFTPVKGLPPSCDDRPGWGALENFDVYWSYFNENYAYFEERGVDWQAMRAKYRPEVEAGIGRGRLFEILVEMSQPLNDDHVSLQTIVNSAEFGENPAWISDIGEERFEGMAREWLGNTIEGEPSMAADTIAYGRTADNMGYVAIIGMDGTLLADNSAPLAAAMDQLLSELSDTDALIIDLRMNGGGDDRVGYYIAGRFTDQPVPVGSKQVKAADGWHQLMDLQITPTEGVHYDKPIYVLTSGYTASAAETFALALGHFDQVKILGEPSNGIFSDKFFVVLPNWWVATISNERYLDMDGGNHEGKGVPLDVDAPILGSDILAGKDAVMELVRALHGNDG</sequence>
<accession>A0A545SX15</accession>
<dbReference type="InterPro" id="IPR028204">
    <property type="entry name" value="Tricorn_C1"/>
</dbReference>
<dbReference type="GO" id="GO:0008236">
    <property type="term" value="F:serine-type peptidase activity"/>
    <property type="evidence" value="ECO:0007669"/>
    <property type="project" value="InterPro"/>
</dbReference>
<dbReference type="SUPFAM" id="SSF52096">
    <property type="entry name" value="ClpP/crotonase"/>
    <property type="match status" value="1"/>
</dbReference>
<dbReference type="OrthoDB" id="9758793at2"/>
<proteinExistence type="predicted"/>
<comment type="caution">
    <text evidence="3">The sequence shown here is derived from an EMBL/GenBank/DDBJ whole genome shotgun (WGS) entry which is preliminary data.</text>
</comment>
<gene>
    <name evidence="3" type="ORF">FIL88_08135</name>
</gene>
<dbReference type="Pfam" id="PF14684">
    <property type="entry name" value="Tricorn_C1"/>
    <property type="match status" value="1"/>
</dbReference>
<feature type="signal peptide" evidence="1">
    <location>
        <begin position="1"/>
        <end position="20"/>
    </location>
</feature>
<dbReference type="Gene3D" id="3.90.226.10">
    <property type="entry name" value="2-enoyl-CoA Hydratase, Chain A, domain 1"/>
    <property type="match status" value="1"/>
</dbReference>
<feature type="chain" id="PRO_5021985192" evidence="1">
    <location>
        <begin position="21"/>
        <end position="442"/>
    </location>
</feature>
<dbReference type="PANTHER" id="PTHR11261">
    <property type="entry name" value="INTERPHOTORECEPTOR RETINOID-BINDING PROTEIN"/>
    <property type="match status" value="1"/>
</dbReference>
<dbReference type="InterPro" id="IPR029045">
    <property type="entry name" value="ClpP/crotonase-like_dom_sf"/>
</dbReference>
<dbReference type="Pfam" id="PF03572">
    <property type="entry name" value="Peptidase_S41"/>
    <property type="match status" value="1"/>
</dbReference>
<evidence type="ECO:0000313" key="4">
    <source>
        <dbReference type="Proteomes" id="UP000315816"/>
    </source>
</evidence>
<reference evidence="3 4" key="1">
    <citation type="submission" date="2019-06" db="EMBL/GenBank/DDBJ databases">
        <title>A novel species of marine bacteria.</title>
        <authorList>
            <person name="Wang Y."/>
        </authorList>
    </citation>
    <scope>NUCLEOTIDE SEQUENCE [LARGE SCALE GENOMIC DNA]</scope>
    <source>
        <strain evidence="3 4">MA1-10</strain>
    </source>
</reference>
<dbReference type="RefSeq" id="WP_142853245.1">
    <property type="nucleotide sequence ID" value="NZ_FXWW01000001.1"/>
</dbReference>
<evidence type="ECO:0000313" key="3">
    <source>
        <dbReference type="EMBL" id="TQV69501.1"/>
    </source>
</evidence>
<dbReference type="AlphaFoldDB" id="A0A545SX15"/>
<dbReference type="PANTHER" id="PTHR11261:SF3">
    <property type="entry name" value="RETINOL-BINDING PROTEIN 3"/>
    <property type="match status" value="1"/>
</dbReference>
<keyword evidence="1" id="KW-0732">Signal</keyword>
<evidence type="ECO:0000256" key="1">
    <source>
        <dbReference type="SAM" id="SignalP"/>
    </source>
</evidence>
<dbReference type="GO" id="GO:0006508">
    <property type="term" value="P:proteolysis"/>
    <property type="evidence" value="ECO:0007669"/>
    <property type="project" value="InterPro"/>
</dbReference>
<feature type="domain" description="Tail specific protease" evidence="2">
    <location>
        <begin position="207"/>
        <end position="417"/>
    </location>
</feature>
<name>A0A545SX15_9RHOB</name>
<protein>
    <submittedName>
        <fullName evidence="3">S41 family peptidase</fullName>
    </submittedName>
</protein>
<dbReference type="EMBL" id="VICH01000004">
    <property type="protein sequence ID" value="TQV69501.1"/>
    <property type="molecule type" value="Genomic_DNA"/>
</dbReference>
<dbReference type="CDD" id="cd07563">
    <property type="entry name" value="Peptidase_S41_IRBP"/>
    <property type="match status" value="1"/>
</dbReference>
<dbReference type="InterPro" id="IPR005151">
    <property type="entry name" value="Tail-specific_protease"/>
</dbReference>
<evidence type="ECO:0000259" key="2">
    <source>
        <dbReference type="SMART" id="SM00245"/>
    </source>
</evidence>